<gene>
    <name evidence="3" type="ORF">DN068_18400</name>
</gene>
<reference evidence="3 4" key="1">
    <citation type="submission" date="2018-06" db="EMBL/GenBank/DDBJ databases">
        <title>Mucibacter soli gen. nov., sp. nov., a new member of the family Chitinophagaceae producing mucin.</title>
        <authorList>
            <person name="Kim M.-K."/>
            <person name="Park S."/>
            <person name="Kim T.-S."/>
            <person name="Joung Y."/>
            <person name="Han J.-H."/>
            <person name="Kim S.B."/>
        </authorList>
    </citation>
    <scope>NUCLEOTIDE SEQUENCE [LARGE SCALE GENOMIC DNA]</scope>
    <source>
        <strain evidence="3 4">R1-15</strain>
    </source>
</reference>
<feature type="domain" description="T6SS immunity protein Tdi1 C-terminal" evidence="2">
    <location>
        <begin position="106"/>
        <end position="178"/>
    </location>
</feature>
<evidence type="ECO:0008006" key="5">
    <source>
        <dbReference type="Google" id="ProtNLM"/>
    </source>
</evidence>
<dbReference type="AlphaFoldDB" id="A0A2W2AGA1"/>
<evidence type="ECO:0000313" key="3">
    <source>
        <dbReference type="EMBL" id="PZF71270.1"/>
    </source>
</evidence>
<dbReference type="RefSeq" id="WP_111000415.1">
    <property type="nucleotide sequence ID" value="NZ_QKTW01000025.1"/>
</dbReference>
<dbReference type="OrthoDB" id="2216648at2"/>
<keyword evidence="4" id="KW-1185">Reference proteome</keyword>
<evidence type="ECO:0000259" key="2">
    <source>
        <dbReference type="Pfam" id="PF08906"/>
    </source>
</evidence>
<name>A0A2W2AGA1_9BACT</name>
<dbReference type="Pfam" id="PF08906">
    <property type="entry name" value="T6SS_Tdi1_C"/>
    <property type="match status" value="1"/>
</dbReference>
<dbReference type="Pfam" id="PF08887">
    <property type="entry name" value="GAD-like"/>
    <property type="match status" value="1"/>
</dbReference>
<protein>
    <recommendedName>
        <fullName evidence="5">DUF1851 domain-containing protein</fullName>
    </recommendedName>
</protein>
<comment type="caution">
    <text evidence="3">The sequence shown here is derived from an EMBL/GenBank/DDBJ whole genome shotgun (WGS) entry which is preliminary data.</text>
</comment>
<evidence type="ECO:0000259" key="1">
    <source>
        <dbReference type="Pfam" id="PF08887"/>
    </source>
</evidence>
<dbReference type="Proteomes" id="UP000248745">
    <property type="component" value="Unassembled WGS sequence"/>
</dbReference>
<dbReference type="InterPro" id="IPR015002">
    <property type="entry name" value="T6SS_Tdi1_C"/>
</dbReference>
<dbReference type="EMBL" id="QKTW01000025">
    <property type="protein sequence ID" value="PZF71270.1"/>
    <property type="molecule type" value="Genomic_DNA"/>
</dbReference>
<feature type="domain" description="GAD-related" evidence="1">
    <location>
        <begin position="12"/>
        <end position="63"/>
    </location>
</feature>
<evidence type="ECO:0000313" key="4">
    <source>
        <dbReference type="Proteomes" id="UP000248745"/>
    </source>
</evidence>
<organism evidence="3 4">
    <name type="scientific">Taibaiella soli</name>
    <dbReference type="NCBI Taxonomy" id="1649169"/>
    <lineage>
        <taxon>Bacteria</taxon>
        <taxon>Pseudomonadati</taxon>
        <taxon>Bacteroidota</taxon>
        <taxon>Chitinophagia</taxon>
        <taxon>Chitinophagales</taxon>
        <taxon>Chitinophagaceae</taxon>
        <taxon>Taibaiella</taxon>
    </lineage>
</organism>
<sequence>MNSSLKIDDFNRTEDVTSEVLIKYSSRLPTQIVDIWKHYGFGTFLDGYLKVVNPDVYQDFLKNSFELWDSTCITLFATSMADLIVLKNGYLYFLNFRYKKFDVIAKDIKFFFIDIQDEEFLDEELEWNPYAKAKEKLGVPAFSECFGYEPILAAGGSEKIEKLKKVKLIEHINLIVQFTGKI</sequence>
<accession>A0A2W2AGA1</accession>
<dbReference type="InterPro" id="IPR014983">
    <property type="entry name" value="GAD-rel"/>
</dbReference>
<proteinExistence type="predicted"/>